<dbReference type="PROSITE" id="PS01180">
    <property type="entry name" value="CUB"/>
    <property type="match status" value="2"/>
</dbReference>
<dbReference type="AlphaFoldDB" id="A0A8K0KEN4"/>
<gene>
    <name evidence="5" type="ORF">J437_LFUL011451</name>
</gene>
<keyword evidence="6" id="KW-1185">Reference proteome</keyword>
<dbReference type="SMART" id="SM00042">
    <property type="entry name" value="CUB"/>
    <property type="match status" value="1"/>
</dbReference>
<dbReference type="PANTHER" id="PTHR24251:SF50">
    <property type="entry name" value="ATTRACTIN-LIKE 1A"/>
    <property type="match status" value="1"/>
</dbReference>
<comment type="caution">
    <text evidence="5">The sequence shown here is derived from an EMBL/GenBank/DDBJ whole genome shotgun (WGS) entry which is preliminary data.</text>
</comment>
<evidence type="ECO:0000256" key="1">
    <source>
        <dbReference type="ARBA" id="ARBA00022737"/>
    </source>
</evidence>
<keyword evidence="2" id="KW-1015">Disulfide bond</keyword>
<evidence type="ECO:0000313" key="6">
    <source>
        <dbReference type="Proteomes" id="UP000792457"/>
    </source>
</evidence>
<keyword evidence="1" id="KW-0677">Repeat</keyword>
<feature type="non-terminal residue" evidence="5">
    <location>
        <position position="1"/>
    </location>
</feature>
<feature type="domain" description="CUB" evidence="4">
    <location>
        <begin position="106"/>
        <end position="164"/>
    </location>
</feature>
<reference evidence="5" key="1">
    <citation type="submission" date="2013-04" db="EMBL/GenBank/DDBJ databases">
        <authorList>
            <person name="Qu J."/>
            <person name="Murali S.C."/>
            <person name="Bandaranaike D."/>
            <person name="Bellair M."/>
            <person name="Blankenburg K."/>
            <person name="Chao H."/>
            <person name="Dinh H."/>
            <person name="Doddapaneni H."/>
            <person name="Downs B."/>
            <person name="Dugan-Rocha S."/>
            <person name="Elkadiri S."/>
            <person name="Gnanaolivu R.D."/>
            <person name="Hernandez B."/>
            <person name="Javaid M."/>
            <person name="Jayaseelan J.C."/>
            <person name="Lee S."/>
            <person name="Li M."/>
            <person name="Ming W."/>
            <person name="Munidasa M."/>
            <person name="Muniz J."/>
            <person name="Nguyen L."/>
            <person name="Ongeri F."/>
            <person name="Osuji N."/>
            <person name="Pu L.-L."/>
            <person name="Puazo M."/>
            <person name="Qu C."/>
            <person name="Quiroz J."/>
            <person name="Raj R."/>
            <person name="Weissenberger G."/>
            <person name="Xin Y."/>
            <person name="Zou X."/>
            <person name="Han Y."/>
            <person name="Richards S."/>
            <person name="Worley K."/>
            <person name="Muzny D."/>
            <person name="Gibbs R."/>
        </authorList>
    </citation>
    <scope>NUCLEOTIDE SEQUENCE</scope>
    <source>
        <strain evidence="5">Sampled in the wild</strain>
    </source>
</reference>
<dbReference type="EMBL" id="KZ308674">
    <property type="protein sequence ID" value="KAG8232958.1"/>
    <property type="molecule type" value="Genomic_DNA"/>
</dbReference>
<evidence type="ECO:0000256" key="3">
    <source>
        <dbReference type="PROSITE-ProRule" id="PRU00059"/>
    </source>
</evidence>
<dbReference type="InterPro" id="IPR035914">
    <property type="entry name" value="Sperma_CUB_dom_sf"/>
</dbReference>
<dbReference type="OrthoDB" id="10009301at2759"/>
<protein>
    <recommendedName>
        <fullName evidence="4">CUB domain-containing protein</fullName>
    </recommendedName>
</protein>
<dbReference type="SUPFAM" id="SSF49854">
    <property type="entry name" value="Spermadhesin, CUB domain"/>
    <property type="match status" value="2"/>
</dbReference>
<dbReference type="InterPro" id="IPR000859">
    <property type="entry name" value="CUB_dom"/>
</dbReference>
<comment type="caution">
    <text evidence="3">Lacks conserved residue(s) required for the propagation of feature annotation.</text>
</comment>
<name>A0A8K0KEN4_LADFU</name>
<accession>A0A8K0KEN4</accession>
<evidence type="ECO:0000259" key="4">
    <source>
        <dbReference type="PROSITE" id="PS01180"/>
    </source>
</evidence>
<evidence type="ECO:0000313" key="5">
    <source>
        <dbReference type="EMBL" id="KAG8232958.1"/>
    </source>
</evidence>
<evidence type="ECO:0000256" key="2">
    <source>
        <dbReference type="ARBA" id="ARBA00023157"/>
    </source>
</evidence>
<dbReference type="Gene3D" id="2.60.120.290">
    <property type="entry name" value="Spermadhesin, CUB domain"/>
    <property type="match status" value="2"/>
</dbReference>
<organism evidence="5 6">
    <name type="scientific">Ladona fulva</name>
    <name type="common">Scarce chaser dragonfly</name>
    <name type="synonym">Libellula fulva</name>
    <dbReference type="NCBI Taxonomy" id="123851"/>
    <lineage>
        <taxon>Eukaryota</taxon>
        <taxon>Metazoa</taxon>
        <taxon>Ecdysozoa</taxon>
        <taxon>Arthropoda</taxon>
        <taxon>Hexapoda</taxon>
        <taxon>Insecta</taxon>
        <taxon>Pterygota</taxon>
        <taxon>Palaeoptera</taxon>
        <taxon>Odonata</taxon>
        <taxon>Epiprocta</taxon>
        <taxon>Anisoptera</taxon>
        <taxon>Libelluloidea</taxon>
        <taxon>Libellulidae</taxon>
        <taxon>Ladona</taxon>
    </lineage>
</organism>
<proteinExistence type="predicted"/>
<dbReference type="CDD" id="cd00041">
    <property type="entry name" value="CUB"/>
    <property type="match status" value="2"/>
</dbReference>
<dbReference type="PANTHER" id="PTHR24251">
    <property type="entry name" value="OVOCHYMASE-RELATED"/>
    <property type="match status" value="1"/>
</dbReference>
<reference evidence="5" key="2">
    <citation type="submission" date="2017-10" db="EMBL/GenBank/DDBJ databases">
        <title>Ladona fulva Genome sequencing and assembly.</title>
        <authorList>
            <person name="Murali S."/>
            <person name="Richards S."/>
            <person name="Bandaranaike D."/>
            <person name="Bellair M."/>
            <person name="Blankenburg K."/>
            <person name="Chao H."/>
            <person name="Dinh H."/>
            <person name="Doddapaneni H."/>
            <person name="Dugan-Rocha S."/>
            <person name="Elkadiri S."/>
            <person name="Gnanaolivu R."/>
            <person name="Hernandez B."/>
            <person name="Skinner E."/>
            <person name="Javaid M."/>
            <person name="Lee S."/>
            <person name="Li M."/>
            <person name="Ming W."/>
            <person name="Munidasa M."/>
            <person name="Muniz J."/>
            <person name="Nguyen L."/>
            <person name="Hughes D."/>
            <person name="Osuji N."/>
            <person name="Pu L.-L."/>
            <person name="Puazo M."/>
            <person name="Qu C."/>
            <person name="Quiroz J."/>
            <person name="Raj R."/>
            <person name="Weissenberger G."/>
            <person name="Xin Y."/>
            <person name="Zou X."/>
            <person name="Han Y."/>
            <person name="Worley K."/>
            <person name="Muzny D."/>
            <person name="Gibbs R."/>
        </authorList>
    </citation>
    <scope>NUCLEOTIDE SEQUENCE</scope>
    <source>
        <strain evidence="5">Sampled in the wild</strain>
    </source>
</reference>
<dbReference type="Pfam" id="PF00431">
    <property type="entry name" value="CUB"/>
    <property type="match status" value="2"/>
</dbReference>
<feature type="domain" description="CUB" evidence="4">
    <location>
        <begin position="1"/>
        <end position="104"/>
    </location>
</feature>
<feature type="non-terminal residue" evidence="5">
    <location>
        <position position="164"/>
    </location>
</feature>
<sequence>IHSKNYPKNYEDHDDCYWYIEVEKNFVIKLQFIEFDVEAHFDCVMDYIKVFDGDSEEDRVLLNHCGRALPSPPSLLSTGNKMLVRMKIDGGMSAKGFLANYTIVSCGGLLEHPFGNLSTPGYPTSYPLSTSCEWHISLGYGESIELTVISYDIESSYNCTYDYV</sequence>
<dbReference type="Proteomes" id="UP000792457">
    <property type="component" value="Unassembled WGS sequence"/>
</dbReference>
<dbReference type="FunFam" id="2.60.120.290:FF:000005">
    <property type="entry name" value="Procollagen C-endopeptidase enhancer 1"/>
    <property type="match status" value="1"/>
</dbReference>